<evidence type="ECO:0000313" key="1">
    <source>
        <dbReference type="EMBL" id="NDY56645.1"/>
    </source>
</evidence>
<evidence type="ECO:0000313" key="2">
    <source>
        <dbReference type="Proteomes" id="UP000469724"/>
    </source>
</evidence>
<accession>A0A7K3NLI5</accession>
<sequence>MSITLSGLTLPPDLIWSNEFAAALVGRTSRRTIGGGLVIQDTGLSGGRPIDLTGEDGWCLRPVVETLFAWASTPGWTGTLTLHDGRTFAVRFRFGDEAPVTATMIRDEADPDATTLYNLNLRMETV</sequence>
<comment type="caution">
    <text evidence="1">The sequence shown here is derived from an EMBL/GenBank/DDBJ whole genome shotgun (WGS) entry which is preliminary data.</text>
</comment>
<proteinExistence type="predicted"/>
<protein>
    <recommendedName>
        <fullName evidence="3">Phage tail protein</fullName>
    </recommendedName>
</protein>
<dbReference type="Proteomes" id="UP000469724">
    <property type="component" value="Unassembled WGS sequence"/>
</dbReference>
<gene>
    <name evidence="1" type="ORF">G3N56_07800</name>
</gene>
<reference evidence="1 2" key="1">
    <citation type="submission" date="2020-02" db="EMBL/GenBank/DDBJ databases">
        <title>Comparative genomics of sulfur disproportionating microorganisms.</title>
        <authorList>
            <person name="Ward L.M."/>
            <person name="Bertran E."/>
            <person name="Johnston D.T."/>
        </authorList>
    </citation>
    <scope>NUCLEOTIDE SEQUENCE [LARGE SCALE GENOMIC DNA]</scope>
    <source>
        <strain evidence="1 2">DSM 3696</strain>
    </source>
</reference>
<dbReference type="AlphaFoldDB" id="A0A7K3NLI5"/>
<dbReference type="RefSeq" id="WP_163301698.1">
    <property type="nucleotide sequence ID" value="NZ_JAAGRQ010000024.1"/>
</dbReference>
<evidence type="ECO:0008006" key="3">
    <source>
        <dbReference type="Google" id="ProtNLM"/>
    </source>
</evidence>
<dbReference type="EMBL" id="JAAGRQ010000024">
    <property type="protein sequence ID" value="NDY56645.1"/>
    <property type="molecule type" value="Genomic_DNA"/>
</dbReference>
<organism evidence="1 2">
    <name type="scientific">Desulfolutivibrio sulfodismutans</name>
    <dbReference type="NCBI Taxonomy" id="63561"/>
    <lineage>
        <taxon>Bacteria</taxon>
        <taxon>Pseudomonadati</taxon>
        <taxon>Thermodesulfobacteriota</taxon>
        <taxon>Desulfovibrionia</taxon>
        <taxon>Desulfovibrionales</taxon>
        <taxon>Desulfovibrionaceae</taxon>
        <taxon>Desulfolutivibrio</taxon>
    </lineage>
</organism>
<name>A0A7K3NLI5_9BACT</name>
<keyword evidence="2" id="KW-1185">Reference proteome</keyword>